<evidence type="ECO:0000313" key="1">
    <source>
        <dbReference type="EMBL" id="KAG0579927.1"/>
    </source>
</evidence>
<accession>A0A8T0IAH5</accession>
<evidence type="ECO:0000313" key="2">
    <source>
        <dbReference type="Proteomes" id="UP000822688"/>
    </source>
</evidence>
<comment type="caution">
    <text evidence="1">The sequence shown here is derived from an EMBL/GenBank/DDBJ whole genome shotgun (WGS) entry which is preliminary data.</text>
</comment>
<organism evidence="1 2">
    <name type="scientific">Ceratodon purpureus</name>
    <name type="common">Fire moss</name>
    <name type="synonym">Dicranum purpureum</name>
    <dbReference type="NCBI Taxonomy" id="3225"/>
    <lineage>
        <taxon>Eukaryota</taxon>
        <taxon>Viridiplantae</taxon>
        <taxon>Streptophyta</taxon>
        <taxon>Embryophyta</taxon>
        <taxon>Bryophyta</taxon>
        <taxon>Bryophytina</taxon>
        <taxon>Bryopsida</taxon>
        <taxon>Dicranidae</taxon>
        <taxon>Pseudoditrichales</taxon>
        <taxon>Ditrichaceae</taxon>
        <taxon>Ceratodon</taxon>
    </lineage>
</organism>
<dbReference type="PANTHER" id="PTHR36374:SF1">
    <property type="entry name" value="OS01G0969000 PROTEIN"/>
    <property type="match status" value="1"/>
</dbReference>
<dbReference type="AlphaFoldDB" id="A0A8T0IAH5"/>
<proteinExistence type="predicted"/>
<name>A0A8T0IAH5_CERPU</name>
<keyword evidence="2" id="KW-1185">Reference proteome</keyword>
<dbReference type="PANTHER" id="PTHR36374">
    <property type="entry name" value="OS01G0969000 PROTEIN"/>
    <property type="match status" value="1"/>
</dbReference>
<dbReference type="EMBL" id="CM026424">
    <property type="protein sequence ID" value="KAG0579927.1"/>
    <property type="molecule type" value="Genomic_DNA"/>
</dbReference>
<dbReference type="Proteomes" id="UP000822688">
    <property type="component" value="Chromosome 4"/>
</dbReference>
<reference evidence="1" key="1">
    <citation type="submission" date="2020-06" db="EMBL/GenBank/DDBJ databases">
        <title>WGS assembly of Ceratodon purpureus strain R40.</title>
        <authorList>
            <person name="Carey S.B."/>
            <person name="Jenkins J."/>
            <person name="Shu S."/>
            <person name="Lovell J.T."/>
            <person name="Sreedasyam A."/>
            <person name="Maumus F."/>
            <person name="Tiley G.P."/>
            <person name="Fernandez-Pozo N."/>
            <person name="Barry K."/>
            <person name="Chen C."/>
            <person name="Wang M."/>
            <person name="Lipzen A."/>
            <person name="Daum C."/>
            <person name="Saski C.A."/>
            <person name="Payton A.C."/>
            <person name="Mcbreen J.C."/>
            <person name="Conrad R.E."/>
            <person name="Kollar L.M."/>
            <person name="Olsson S."/>
            <person name="Huttunen S."/>
            <person name="Landis J.B."/>
            <person name="Wickett N.J."/>
            <person name="Johnson M.G."/>
            <person name="Rensing S.A."/>
            <person name="Grimwood J."/>
            <person name="Schmutz J."/>
            <person name="Mcdaniel S.F."/>
        </authorList>
    </citation>
    <scope>NUCLEOTIDE SEQUENCE</scope>
    <source>
        <strain evidence="1">R40</strain>
    </source>
</reference>
<protein>
    <submittedName>
        <fullName evidence="1">Uncharacterized protein</fullName>
    </submittedName>
</protein>
<gene>
    <name evidence="1" type="ORF">KC19_4G135400</name>
</gene>
<sequence>MPNTVDEPIQVSGSCFGSWRGLKLWRKQCFGLCSGFTLVGTCKISQNSKVLVGFKRVMASVEETRVAEDGDEVQQKGPLIVRFPRQTAAVEPVKLESEEAEAESKPPRNMIQVYLLAGYLVGRWAWARFQERQSRRKFDGRRDPKD</sequence>